<dbReference type="OrthoDB" id="339340at2"/>
<keyword evidence="1" id="KW-0812">Transmembrane</keyword>
<keyword evidence="1" id="KW-0472">Membrane</keyword>
<evidence type="ECO:0000313" key="2">
    <source>
        <dbReference type="EMBL" id="EPG75547.1"/>
    </source>
</evidence>
<evidence type="ECO:0000313" key="3">
    <source>
        <dbReference type="Proteomes" id="UP000014540"/>
    </source>
</evidence>
<protein>
    <submittedName>
        <fullName evidence="2">Uncharacterized protein</fullName>
    </submittedName>
</protein>
<keyword evidence="3" id="KW-1185">Reference proteome</keyword>
<organism evidence="2 3">
    <name type="scientific">Leptospira fainei serovar Hurstbridge str. BUT 6</name>
    <dbReference type="NCBI Taxonomy" id="1193011"/>
    <lineage>
        <taxon>Bacteria</taxon>
        <taxon>Pseudomonadati</taxon>
        <taxon>Spirochaetota</taxon>
        <taxon>Spirochaetia</taxon>
        <taxon>Leptospirales</taxon>
        <taxon>Leptospiraceae</taxon>
        <taxon>Leptospira</taxon>
    </lineage>
</organism>
<proteinExistence type="predicted"/>
<dbReference type="EMBL" id="AKWZ02000003">
    <property type="protein sequence ID" value="EPG75547.1"/>
    <property type="molecule type" value="Genomic_DNA"/>
</dbReference>
<dbReference type="RefSeq" id="WP_016548632.1">
    <property type="nucleotide sequence ID" value="NZ_AKWZ02000003.1"/>
</dbReference>
<comment type="caution">
    <text evidence="2">The sequence shown here is derived from an EMBL/GenBank/DDBJ whole genome shotgun (WGS) entry which is preliminary data.</text>
</comment>
<evidence type="ECO:0000256" key="1">
    <source>
        <dbReference type="SAM" id="Phobius"/>
    </source>
</evidence>
<reference evidence="2" key="1">
    <citation type="submission" date="2013-04" db="EMBL/GenBank/DDBJ databases">
        <authorList>
            <person name="Harkins D.M."/>
            <person name="Durkin A.S."/>
            <person name="Selengut J.D."/>
            <person name="Sanka R."/>
            <person name="DePew J."/>
            <person name="Purushe J."/>
            <person name="Ahmed A."/>
            <person name="van der Linden H."/>
            <person name="Goris M.G.A."/>
            <person name="Hartskeerl R.A."/>
            <person name="Vinetz J.M."/>
            <person name="Sutton G.G."/>
            <person name="Nelson W.C."/>
            <person name="Fouts D.E."/>
        </authorList>
    </citation>
    <scope>NUCLEOTIDE SEQUENCE [LARGE SCALE GENOMIC DNA]</scope>
    <source>
        <strain evidence="2">BUT 6</strain>
    </source>
</reference>
<sequence length="225" mass="26231">MRSKIPPAKTYLYDVEGVFRKIQKILLPFRLVLFPLILINCSTFFIGDLPKSRPEFAKGRKDISYEFIGWENKDRTELASVILRTFHGSGAFRNISSYVNSRSEVKIQIISAESPRFSILLGEQKQPVSWAVDKKPGRFSLFLLNRILSYQTYLIFPIFYENQDYIIYKIWKNNAKIGEFSYSFKTLGILGWLSFGLAWMDDEEKMDAIIENITLKFLKDSEGLY</sequence>
<keyword evidence="1" id="KW-1133">Transmembrane helix</keyword>
<feature type="transmembrane region" description="Helical" evidence="1">
    <location>
        <begin position="25"/>
        <end position="46"/>
    </location>
</feature>
<dbReference type="Proteomes" id="UP000014540">
    <property type="component" value="Unassembled WGS sequence"/>
</dbReference>
<name>S3W5W3_9LEPT</name>
<dbReference type="AlphaFoldDB" id="S3W5W3"/>
<dbReference type="STRING" id="1193011.LEP1GSC058_1963"/>
<gene>
    <name evidence="2" type="ORF">LEP1GSC058_1963</name>
</gene>
<accession>S3W5W3</accession>